<keyword evidence="6 9" id="KW-1133">Transmembrane helix</keyword>
<feature type="transmembrane region" description="Helical" evidence="9">
    <location>
        <begin position="37"/>
        <end position="60"/>
    </location>
</feature>
<dbReference type="PROSITE" id="PS00221">
    <property type="entry name" value="MIP"/>
    <property type="match status" value="1"/>
</dbReference>
<keyword evidence="3 8" id="KW-0813">Transport</keyword>
<dbReference type="Proteomes" id="UP001149009">
    <property type="component" value="Unassembled WGS sequence"/>
</dbReference>
<dbReference type="PRINTS" id="PR00783">
    <property type="entry name" value="MINTRINSICP"/>
</dbReference>
<feature type="transmembrane region" description="Helical" evidence="9">
    <location>
        <begin position="157"/>
        <end position="178"/>
    </location>
</feature>
<feature type="transmembrane region" description="Helical" evidence="9">
    <location>
        <begin position="198"/>
        <end position="216"/>
    </location>
</feature>
<dbReference type="InterPro" id="IPR023271">
    <property type="entry name" value="Aquaporin-like"/>
</dbReference>
<keyword evidence="7 9" id="KW-0472">Membrane</keyword>
<dbReference type="GO" id="GO:0015250">
    <property type="term" value="F:water channel activity"/>
    <property type="evidence" value="ECO:0007669"/>
    <property type="project" value="TreeGrafter"/>
</dbReference>
<feature type="transmembrane region" description="Helical" evidence="9">
    <location>
        <begin position="122"/>
        <end position="145"/>
    </location>
</feature>
<evidence type="ECO:0000256" key="3">
    <source>
        <dbReference type="ARBA" id="ARBA00022448"/>
    </source>
</evidence>
<evidence type="ECO:0000313" key="10">
    <source>
        <dbReference type="EMBL" id="MCT8990572.1"/>
    </source>
</evidence>
<evidence type="ECO:0000256" key="9">
    <source>
        <dbReference type="SAM" id="Phobius"/>
    </source>
</evidence>
<accession>A0A9X2XAN2</accession>
<comment type="subcellular location">
    <subcellularLocation>
        <location evidence="1">Cell membrane</location>
        <topology evidence="1">Multi-pass membrane protein</topology>
    </subcellularLocation>
</comment>
<dbReference type="InterPro" id="IPR000425">
    <property type="entry name" value="MIP"/>
</dbReference>
<dbReference type="InterPro" id="IPR034294">
    <property type="entry name" value="Aquaporin_transptr"/>
</dbReference>
<dbReference type="PANTHER" id="PTHR19139:SF199">
    <property type="entry name" value="MIP17260P"/>
    <property type="match status" value="1"/>
</dbReference>
<keyword evidence="5 8" id="KW-0812">Transmembrane</keyword>
<dbReference type="AlphaFoldDB" id="A0A9X2XAN2"/>
<dbReference type="Pfam" id="PF00230">
    <property type="entry name" value="MIP"/>
    <property type="match status" value="1"/>
</dbReference>
<evidence type="ECO:0000256" key="5">
    <source>
        <dbReference type="ARBA" id="ARBA00022692"/>
    </source>
</evidence>
<dbReference type="SUPFAM" id="SSF81338">
    <property type="entry name" value="Aquaporin-like"/>
    <property type="match status" value="1"/>
</dbReference>
<gene>
    <name evidence="10" type="ORF">NYR54_09750</name>
</gene>
<dbReference type="EMBL" id="JAODNV010000010">
    <property type="protein sequence ID" value="MCT8990572.1"/>
    <property type="molecule type" value="Genomic_DNA"/>
</dbReference>
<comment type="caution">
    <text evidence="10">The sequence shown here is derived from an EMBL/GenBank/DDBJ whole genome shotgun (WGS) entry which is preliminary data.</text>
</comment>
<evidence type="ECO:0000256" key="8">
    <source>
        <dbReference type="RuleBase" id="RU000477"/>
    </source>
</evidence>
<evidence type="ECO:0000256" key="7">
    <source>
        <dbReference type="ARBA" id="ARBA00023136"/>
    </source>
</evidence>
<keyword evidence="11" id="KW-1185">Reference proteome</keyword>
<evidence type="ECO:0000256" key="6">
    <source>
        <dbReference type="ARBA" id="ARBA00022989"/>
    </source>
</evidence>
<dbReference type="RefSeq" id="WP_261515454.1">
    <property type="nucleotide sequence ID" value="NZ_JAODNV010000010.1"/>
</dbReference>
<feature type="transmembrane region" description="Helical" evidence="9">
    <location>
        <begin position="12"/>
        <end position="31"/>
    </location>
</feature>
<evidence type="ECO:0000256" key="1">
    <source>
        <dbReference type="ARBA" id="ARBA00004651"/>
    </source>
</evidence>
<evidence type="ECO:0000256" key="4">
    <source>
        <dbReference type="ARBA" id="ARBA00022475"/>
    </source>
</evidence>
<evidence type="ECO:0000256" key="2">
    <source>
        <dbReference type="ARBA" id="ARBA00006175"/>
    </source>
</evidence>
<dbReference type="Gene3D" id="1.20.1080.10">
    <property type="entry name" value="Glycerol uptake facilitator protein"/>
    <property type="match status" value="1"/>
</dbReference>
<name>A0A9X2XAN2_9HYPH</name>
<evidence type="ECO:0000313" key="11">
    <source>
        <dbReference type="Proteomes" id="UP001149009"/>
    </source>
</evidence>
<dbReference type="GO" id="GO:0005886">
    <property type="term" value="C:plasma membrane"/>
    <property type="evidence" value="ECO:0007669"/>
    <property type="project" value="UniProtKB-SubCell"/>
</dbReference>
<sequence>MKTYLAEVFGTFCLVFIGCATVVTGGFGGLIPTGGALAIGFAFGITVIAMAYAIGPISGAHLNPAVTLGVYLAGRLPAKDVAPYMAAQVVGGVIAALLLWIIASGSADGAPANLAANGWSNYSTAAAFIVELVATFLFVMVILGVTSEKHSTAMAGLVIGLTLTAIHLFSITITGTSLNPARSIGPALFSGGAAIAQLWLFIVAPLLGGAAAGLVYKARMFEAAETGPMKKARA</sequence>
<feature type="transmembrane region" description="Helical" evidence="9">
    <location>
        <begin position="81"/>
        <end position="102"/>
    </location>
</feature>
<keyword evidence="4" id="KW-1003">Cell membrane</keyword>
<protein>
    <submittedName>
        <fullName evidence="10">MIP family channel protein</fullName>
    </submittedName>
</protein>
<dbReference type="PROSITE" id="PS51257">
    <property type="entry name" value="PROKAR_LIPOPROTEIN"/>
    <property type="match status" value="1"/>
</dbReference>
<reference evidence="10" key="1">
    <citation type="submission" date="2022-08" db="EMBL/GenBank/DDBJ databases">
        <title>Chelativorans sichuanense sp. nov., a paraffin oil-degrading bacterium isolated from a mixture of oil-based drill cuttings and paddy soil.</title>
        <authorList>
            <person name="Yu J."/>
            <person name="Liu H."/>
            <person name="Chen Q."/>
        </authorList>
    </citation>
    <scope>NUCLEOTIDE SEQUENCE</scope>
    <source>
        <strain evidence="10">SCAU 2101</strain>
    </source>
</reference>
<organism evidence="10 11">
    <name type="scientific">Chelativorans petroleitrophicus</name>
    <dbReference type="NCBI Taxonomy" id="2975484"/>
    <lineage>
        <taxon>Bacteria</taxon>
        <taxon>Pseudomonadati</taxon>
        <taxon>Pseudomonadota</taxon>
        <taxon>Alphaproteobacteria</taxon>
        <taxon>Hyphomicrobiales</taxon>
        <taxon>Phyllobacteriaceae</taxon>
        <taxon>Chelativorans</taxon>
    </lineage>
</organism>
<dbReference type="PANTHER" id="PTHR19139">
    <property type="entry name" value="AQUAPORIN TRANSPORTER"/>
    <property type="match status" value="1"/>
</dbReference>
<proteinExistence type="inferred from homology"/>
<dbReference type="NCBIfam" id="TIGR00861">
    <property type="entry name" value="MIP"/>
    <property type="match status" value="1"/>
</dbReference>
<dbReference type="InterPro" id="IPR022357">
    <property type="entry name" value="MIP_CS"/>
</dbReference>
<comment type="similarity">
    <text evidence="2 8">Belongs to the MIP/aquaporin (TC 1.A.8) family.</text>
</comment>